<accession>G7YGJ6</accession>
<protein>
    <submittedName>
        <fullName evidence="1">Uncharacterized protein</fullName>
    </submittedName>
</protein>
<dbReference type="AlphaFoldDB" id="G7YGJ6"/>
<sequence length="299" mass="34240">MDYDIQAARICGSALAYFLTRGCNAPFKSGFKCAYSKCLPRKHDFWIDTFFCVQLTTPQDDNMVSPSLNCHHLCNHGLIMGVYQSFDSDKRKAAVQRSGWCDIISINNDIRNGQTEVPTRSFDNLIISFKQNSAKKYTDYSYLVNVVRLGLAAECSKICERTKLIPIPTEYVNVPIEFLKPSNTSRARTSPPEHKTKFYRRNTLLTRLLKTLRQSTNGFNPLWADSSSRDSPPVSLNLMLYLNPNCTKLVKYTHMHTNLIFLRDPNEPLVYDVVYDVVDCRGAFSNRMSSVLRLYTVLR</sequence>
<proteinExistence type="predicted"/>
<evidence type="ECO:0000313" key="1">
    <source>
        <dbReference type="EMBL" id="GAA52079.1"/>
    </source>
</evidence>
<organism evidence="1 2">
    <name type="scientific">Clonorchis sinensis</name>
    <name type="common">Chinese liver fluke</name>
    <dbReference type="NCBI Taxonomy" id="79923"/>
    <lineage>
        <taxon>Eukaryota</taxon>
        <taxon>Metazoa</taxon>
        <taxon>Spiralia</taxon>
        <taxon>Lophotrochozoa</taxon>
        <taxon>Platyhelminthes</taxon>
        <taxon>Trematoda</taxon>
        <taxon>Digenea</taxon>
        <taxon>Opisthorchiida</taxon>
        <taxon>Opisthorchiata</taxon>
        <taxon>Opisthorchiidae</taxon>
        <taxon>Clonorchis</taxon>
    </lineage>
</organism>
<evidence type="ECO:0000313" key="2">
    <source>
        <dbReference type="Proteomes" id="UP000008909"/>
    </source>
</evidence>
<name>G7YGJ6_CLOSI</name>
<dbReference type="Proteomes" id="UP000008909">
    <property type="component" value="Unassembled WGS sequence"/>
</dbReference>
<gene>
    <name evidence="1" type="ORF">CLF_107310</name>
</gene>
<dbReference type="EMBL" id="DF143238">
    <property type="protein sequence ID" value="GAA52079.1"/>
    <property type="molecule type" value="Genomic_DNA"/>
</dbReference>
<reference evidence="1" key="1">
    <citation type="journal article" date="2011" name="Genome Biol.">
        <title>The draft genome of the carcinogenic human liver fluke Clonorchis sinensis.</title>
        <authorList>
            <person name="Wang X."/>
            <person name="Chen W."/>
            <person name="Huang Y."/>
            <person name="Sun J."/>
            <person name="Men J."/>
            <person name="Liu H."/>
            <person name="Luo F."/>
            <person name="Guo L."/>
            <person name="Lv X."/>
            <person name="Deng C."/>
            <person name="Zhou C."/>
            <person name="Fan Y."/>
            <person name="Li X."/>
            <person name="Huang L."/>
            <person name="Hu Y."/>
            <person name="Liang C."/>
            <person name="Hu X."/>
            <person name="Xu J."/>
            <person name="Yu X."/>
        </authorList>
    </citation>
    <scope>NUCLEOTIDE SEQUENCE [LARGE SCALE GENOMIC DNA]</scope>
    <source>
        <strain evidence="1">Henan</strain>
    </source>
</reference>
<keyword evidence="2" id="KW-1185">Reference proteome</keyword>
<reference key="2">
    <citation type="submission" date="2011-10" db="EMBL/GenBank/DDBJ databases">
        <title>The genome and transcriptome sequence of Clonorchis sinensis provide insights into the carcinogenic liver fluke.</title>
        <authorList>
            <person name="Wang X."/>
            <person name="Huang Y."/>
            <person name="Chen W."/>
            <person name="Liu H."/>
            <person name="Guo L."/>
            <person name="Chen Y."/>
            <person name="Luo F."/>
            <person name="Zhou W."/>
            <person name="Sun J."/>
            <person name="Mao Q."/>
            <person name="Liang P."/>
            <person name="Zhou C."/>
            <person name="Tian Y."/>
            <person name="Men J."/>
            <person name="Lv X."/>
            <person name="Huang L."/>
            <person name="Zhou J."/>
            <person name="Hu Y."/>
            <person name="Li R."/>
            <person name="Zhang F."/>
            <person name="Lei H."/>
            <person name="Li X."/>
            <person name="Hu X."/>
            <person name="Liang C."/>
            <person name="Xu J."/>
            <person name="Wu Z."/>
            <person name="Yu X."/>
        </authorList>
    </citation>
    <scope>NUCLEOTIDE SEQUENCE</scope>
    <source>
        <strain>Henan</strain>
    </source>
</reference>